<dbReference type="PANTHER" id="PTHR13847:SF287">
    <property type="entry name" value="FAD-DEPENDENT OXIDOREDUCTASE DOMAIN-CONTAINING PROTEIN 1"/>
    <property type="match status" value="1"/>
</dbReference>
<dbReference type="Pfam" id="PF01266">
    <property type="entry name" value="DAO"/>
    <property type="match status" value="1"/>
</dbReference>
<evidence type="ECO:0000256" key="1">
    <source>
        <dbReference type="ARBA" id="ARBA00023002"/>
    </source>
</evidence>
<dbReference type="EMBL" id="WUUT01000005">
    <property type="protein sequence ID" value="MXR52408.1"/>
    <property type="molecule type" value="Genomic_DNA"/>
</dbReference>
<evidence type="ECO:0000259" key="2">
    <source>
        <dbReference type="Pfam" id="PF01266"/>
    </source>
</evidence>
<keyword evidence="1" id="KW-0560">Oxidoreductase</keyword>
<dbReference type="Gene3D" id="3.50.50.60">
    <property type="entry name" value="FAD/NAD(P)-binding domain"/>
    <property type="match status" value="1"/>
</dbReference>
<dbReference type="Proteomes" id="UP000466535">
    <property type="component" value="Unassembled WGS sequence"/>
</dbReference>
<reference evidence="3 4" key="1">
    <citation type="submission" date="2019-12" db="EMBL/GenBank/DDBJ databases">
        <title>Isolation and characterization of three novel carbon monoxide-oxidizing members of Halobacteria from salione crusts and soils.</title>
        <authorList>
            <person name="Myers M.R."/>
            <person name="King G.M."/>
        </authorList>
    </citation>
    <scope>NUCLEOTIDE SEQUENCE [LARGE SCALE GENOMIC DNA]</scope>
    <source>
        <strain evidence="3 4">WSH3</strain>
    </source>
</reference>
<sequence>MVDRVSVIGGGAVGLQAASTLAERGVSVSLFEAGRLGSGASGRAAGICYDAYADRRDAGIAAESLRYFREHDLLTECPYLWFACDAETADAIDAQAARMADRGRDVERVDEEAIASRFPALRTDDIERGAIAHNAGYVDTDAYLSHLAARAKAAGVSVHTGAPATVTGSGAVAVDGELIDSDAVLVAAGAGTADALVDFGADLALGLYRTQALVAGEAGDVPIYYNASTERYARPTDDGVLAGDGSEMYHGDADGYDRSADDAFLADRLAALRQRLSGEQSVERSWAGLCTATPDRDPLVGELDGGVYVATGLCGHGLMRSPALGRAVADQMLGGDGITGFDPGRFDGDEPISLPLGVTD</sequence>
<name>A0A6B0T2E0_9EURY</name>
<evidence type="ECO:0000313" key="3">
    <source>
        <dbReference type="EMBL" id="MXR52408.1"/>
    </source>
</evidence>
<evidence type="ECO:0000313" key="4">
    <source>
        <dbReference type="Proteomes" id="UP000466535"/>
    </source>
</evidence>
<dbReference type="PANTHER" id="PTHR13847">
    <property type="entry name" value="SARCOSINE DEHYDROGENASE-RELATED"/>
    <property type="match status" value="1"/>
</dbReference>
<dbReference type="InterPro" id="IPR036188">
    <property type="entry name" value="FAD/NAD-bd_sf"/>
</dbReference>
<dbReference type="GO" id="GO:0005737">
    <property type="term" value="C:cytoplasm"/>
    <property type="evidence" value="ECO:0007669"/>
    <property type="project" value="TreeGrafter"/>
</dbReference>
<proteinExistence type="predicted"/>
<gene>
    <name evidence="3" type="ORF">GRX03_12435</name>
</gene>
<dbReference type="RefSeq" id="WP_159764550.1">
    <property type="nucleotide sequence ID" value="NZ_WUUT01000005.1"/>
</dbReference>
<dbReference type="InterPro" id="IPR006076">
    <property type="entry name" value="FAD-dep_OxRdtase"/>
</dbReference>
<dbReference type="OrthoDB" id="168391at2157"/>
<dbReference type="AlphaFoldDB" id="A0A6B0T2E0"/>
<accession>A0A6B0T2E0</accession>
<dbReference type="SUPFAM" id="SSF51905">
    <property type="entry name" value="FAD/NAD(P)-binding domain"/>
    <property type="match status" value="1"/>
</dbReference>
<protein>
    <submittedName>
        <fullName evidence="3">FAD-dependent oxidoreductase</fullName>
    </submittedName>
</protein>
<comment type="caution">
    <text evidence="3">The sequence shown here is derived from an EMBL/GenBank/DDBJ whole genome shotgun (WGS) entry which is preliminary data.</text>
</comment>
<dbReference type="Gene3D" id="3.30.9.10">
    <property type="entry name" value="D-Amino Acid Oxidase, subunit A, domain 2"/>
    <property type="match status" value="1"/>
</dbReference>
<feature type="domain" description="FAD dependent oxidoreductase" evidence="2">
    <location>
        <begin position="5"/>
        <end position="330"/>
    </location>
</feature>
<dbReference type="GO" id="GO:0016491">
    <property type="term" value="F:oxidoreductase activity"/>
    <property type="evidence" value="ECO:0007669"/>
    <property type="project" value="UniProtKB-KW"/>
</dbReference>
<keyword evidence="4" id="KW-1185">Reference proteome</keyword>
<organism evidence="3 4">
    <name type="scientific">Halovenus carboxidivorans</name>
    <dbReference type="NCBI Taxonomy" id="2692199"/>
    <lineage>
        <taxon>Archaea</taxon>
        <taxon>Methanobacteriati</taxon>
        <taxon>Methanobacteriota</taxon>
        <taxon>Stenosarchaea group</taxon>
        <taxon>Halobacteria</taxon>
        <taxon>Halobacteriales</taxon>
        <taxon>Haloarculaceae</taxon>
        <taxon>Halovenus</taxon>
    </lineage>
</organism>